<evidence type="ECO:0000259" key="3">
    <source>
        <dbReference type="PROSITE" id="PS51745"/>
    </source>
</evidence>
<dbReference type="Pfam" id="PF00564">
    <property type="entry name" value="PB1"/>
    <property type="match status" value="1"/>
</dbReference>
<feature type="domain" description="PDZ" evidence="2">
    <location>
        <begin position="154"/>
        <end position="246"/>
    </location>
</feature>
<dbReference type="SMART" id="SM00666">
    <property type="entry name" value="PB1"/>
    <property type="match status" value="1"/>
</dbReference>
<dbReference type="Gene3D" id="3.10.20.90">
    <property type="entry name" value="Phosphatidylinositol 3-kinase Catalytic Subunit, Chain A, domain 1"/>
    <property type="match status" value="1"/>
</dbReference>
<dbReference type="Gene3D" id="2.30.42.10">
    <property type="match status" value="1"/>
</dbReference>
<dbReference type="SMART" id="SM00228">
    <property type="entry name" value="PDZ"/>
    <property type="match status" value="1"/>
</dbReference>
<dbReference type="InterPro" id="IPR036034">
    <property type="entry name" value="PDZ_sf"/>
</dbReference>
<accession>A0AA85K1C9</accession>
<feature type="domain" description="PB1" evidence="3">
    <location>
        <begin position="6"/>
        <end position="87"/>
    </location>
</feature>
<proteinExistence type="predicted"/>
<dbReference type="InterPro" id="IPR001478">
    <property type="entry name" value="PDZ"/>
</dbReference>
<protein>
    <recommendedName>
        <fullName evidence="6">PDZ domain-containing protein</fullName>
    </recommendedName>
</protein>
<dbReference type="Proteomes" id="UP000050795">
    <property type="component" value="Unassembled WGS sequence"/>
</dbReference>
<dbReference type="PROSITE" id="PS50106">
    <property type="entry name" value="PDZ"/>
    <property type="match status" value="1"/>
</dbReference>
<organism evidence="4 5">
    <name type="scientific">Trichobilharzia regenti</name>
    <name type="common">Nasal bird schistosome</name>
    <dbReference type="NCBI Taxonomy" id="157069"/>
    <lineage>
        <taxon>Eukaryota</taxon>
        <taxon>Metazoa</taxon>
        <taxon>Spiralia</taxon>
        <taxon>Lophotrochozoa</taxon>
        <taxon>Platyhelminthes</taxon>
        <taxon>Trematoda</taxon>
        <taxon>Digenea</taxon>
        <taxon>Strigeidida</taxon>
        <taxon>Schistosomatoidea</taxon>
        <taxon>Schistosomatidae</taxon>
        <taxon>Trichobilharzia</taxon>
    </lineage>
</organism>
<dbReference type="AlphaFoldDB" id="A0AA85K1C9"/>
<dbReference type="PANTHER" id="PTHR14102:SF11">
    <property type="entry name" value="LD29223P"/>
    <property type="match status" value="1"/>
</dbReference>
<name>A0AA85K1C9_TRIRE</name>
<dbReference type="PANTHER" id="PTHR14102">
    <property type="entry name" value="PAR-6-RELATED"/>
    <property type="match status" value="1"/>
</dbReference>
<dbReference type="InterPro" id="IPR051741">
    <property type="entry name" value="PAR6_homolog"/>
</dbReference>
<dbReference type="CDD" id="cd06718">
    <property type="entry name" value="PDZ_Par6-like"/>
    <property type="match status" value="1"/>
</dbReference>
<dbReference type="InterPro" id="IPR053793">
    <property type="entry name" value="PB1-like"/>
</dbReference>
<dbReference type="InterPro" id="IPR000270">
    <property type="entry name" value="PB1_dom"/>
</dbReference>
<dbReference type="SUPFAM" id="SSF54277">
    <property type="entry name" value="CAD &amp; PB1 domains"/>
    <property type="match status" value="1"/>
</dbReference>
<keyword evidence="4" id="KW-1185">Reference proteome</keyword>
<feature type="compositionally biased region" description="Low complexity" evidence="1">
    <location>
        <begin position="292"/>
        <end position="308"/>
    </location>
</feature>
<evidence type="ECO:0000313" key="5">
    <source>
        <dbReference type="WBParaSite" id="TREG1_560.1"/>
    </source>
</evidence>
<dbReference type="SUPFAM" id="SSF50156">
    <property type="entry name" value="PDZ domain-like"/>
    <property type="match status" value="1"/>
</dbReference>
<reference evidence="5" key="2">
    <citation type="submission" date="2023-11" db="UniProtKB">
        <authorList>
            <consortium name="WormBaseParasite"/>
        </authorList>
    </citation>
    <scope>IDENTIFICATION</scope>
</reference>
<feature type="region of interest" description="Disordered" evidence="1">
    <location>
        <begin position="292"/>
        <end position="317"/>
    </location>
</feature>
<evidence type="ECO:0008006" key="6">
    <source>
        <dbReference type="Google" id="ProtNLM"/>
    </source>
</evidence>
<dbReference type="Pfam" id="PF00595">
    <property type="entry name" value="PDZ"/>
    <property type="match status" value="1"/>
</dbReference>
<dbReference type="GO" id="GO:0007098">
    <property type="term" value="P:centrosome cycle"/>
    <property type="evidence" value="ECO:0007669"/>
    <property type="project" value="TreeGrafter"/>
</dbReference>
<evidence type="ECO:0000313" key="4">
    <source>
        <dbReference type="Proteomes" id="UP000050795"/>
    </source>
</evidence>
<evidence type="ECO:0000259" key="2">
    <source>
        <dbReference type="PROSITE" id="PS50106"/>
    </source>
</evidence>
<sequence length="346" mass="38662">MDVGRLVEVKSKFDAEFRRFSFLVEDSLQYSAFYSLLERIHMLFNIPFVIQYVEPKNSDLLPISNNKNFEVAVNSSKSLLRVLLQRKGESYGELYGYKTTKHSLIHRGAANTLRNFGSSGKPRRSEKPVISVLSDFHLVSSILDVDIIPWTLRRVHLVRTPGKQFGLHIRTGVIQYYTKNGYETVPAFFISRLTEDGIAYNTGLLAVNDEIIEVNGIEVYGKSLDQVNDMMVANSSNLIITIRPADQSMCLPPPREISRSRFSPQNSDLLYGPRKNIGYAQSPGQQQLQAQVATSRSSGNTSTTPTTTIDGQFSKMGLHNGVDSSTIQINEEVGSDDDMNVGLITI</sequence>
<evidence type="ECO:0000256" key="1">
    <source>
        <dbReference type="SAM" id="MobiDB-lite"/>
    </source>
</evidence>
<reference evidence="4" key="1">
    <citation type="submission" date="2022-06" db="EMBL/GenBank/DDBJ databases">
        <authorList>
            <person name="Berger JAMES D."/>
            <person name="Berger JAMES D."/>
        </authorList>
    </citation>
    <scope>NUCLEOTIDE SEQUENCE [LARGE SCALE GENOMIC DNA]</scope>
</reference>
<dbReference type="PROSITE" id="PS51745">
    <property type="entry name" value="PB1"/>
    <property type="match status" value="1"/>
</dbReference>
<dbReference type="WBParaSite" id="TREG1_560.1">
    <property type="protein sequence ID" value="TREG1_560.1"/>
    <property type="gene ID" value="TREG1_560"/>
</dbReference>